<dbReference type="EMBL" id="SCEB01001029">
    <property type="protein sequence ID" value="RXM97582.1"/>
    <property type="molecule type" value="Genomic_DNA"/>
</dbReference>
<sequence>MYCKKQKIMHMDSKIEDITQNMESLESGYEKMKNDIELNNRDALYAKGLSHASSQITQLMLDMTHLKNDLQSYKDKQRMEVLESELKGSETYR</sequence>
<organism evidence="2 3">
    <name type="scientific">Acipenser ruthenus</name>
    <name type="common">Sterlet sturgeon</name>
    <dbReference type="NCBI Taxonomy" id="7906"/>
    <lineage>
        <taxon>Eukaryota</taxon>
        <taxon>Metazoa</taxon>
        <taxon>Chordata</taxon>
        <taxon>Craniata</taxon>
        <taxon>Vertebrata</taxon>
        <taxon>Euteleostomi</taxon>
        <taxon>Actinopterygii</taxon>
        <taxon>Chondrostei</taxon>
        <taxon>Acipenseriformes</taxon>
        <taxon>Acipenseridae</taxon>
        <taxon>Acipenser</taxon>
    </lineage>
</organism>
<dbReference type="Proteomes" id="UP000289886">
    <property type="component" value="Unassembled WGS sequence"/>
</dbReference>
<evidence type="ECO:0000313" key="3">
    <source>
        <dbReference type="Proteomes" id="UP000289886"/>
    </source>
</evidence>
<evidence type="ECO:0000256" key="1">
    <source>
        <dbReference type="SAM" id="Coils"/>
    </source>
</evidence>
<keyword evidence="3" id="KW-1185">Reference proteome</keyword>
<protein>
    <submittedName>
        <fullName evidence="2">Uncharacterized protein</fullName>
    </submittedName>
</protein>
<reference evidence="2 3" key="1">
    <citation type="submission" date="2019-01" db="EMBL/GenBank/DDBJ databases">
        <title>Draft Genome and Complete Hox-Cluster Characterization of the Sterlet Sturgeon (Acipenser ruthenus).</title>
        <authorList>
            <person name="Wei Q."/>
        </authorList>
    </citation>
    <scope>NUCLEOTIDE SEQUENCE [LARGE SCALE GENOMIC DNA]</scope>
    <source>
        <strain evidence="2">WHYD16114868_AA</strain>
        <tissue evidence="2">Blood</tissue>
    </source>
</reference>
<keyword evidence="1" id="KW-0175">Coiled coil</keyword>
<feature type="coiled-coil region" evidence="1">
    <location>
        <begin position="15"/>
        <end position="76"/>
    </location>
</feature>
<accession>A0A662YMC1</accession>
<dbReference type="AlphaFoldDB" id="A0A662YMC1"/>
<proteinExistence type="predicted"/>
<evidence type="ECO:0000313" key="2">
    <source>
        <dbReference type="EMBL" id="RXM97582.1"/>
    </source>
</evidence>
<comment type="caution">
    <text evidence="2">The sequence shown here is derived from an EMBL/GenBank/DDBJ whole genome shotgun (WGS) entry which is preliminary data.</text>
</comment>
<gene>
    <name evidence="2" type="ORF">EOD39_14240</name>
</gene>
<name>A0A662YMC1_ACIRT</name>